<dbReference type="EMBL" id="VUJX02000003">
    <property type="protein sequence ID" value="KAL0940081.1"/>
    <property type="molecule type" value="Genomic_DNA"/>
</dbReference>
<dbReference type="Proteomes" id="UP000805649">
    <property type="component" value="Unassembled WGS sequence"/>
</dbReference>
<proteinExistence type="predicted"/>
<gene>
    <name evidence="1" type="ORF">CTRU02_206691</name>
</gene>
<evidence type="ECO:0000313" key="1">
    <source>
        <dbReference type="EMBL" id="KAL0940081.1"/>
    </source>
</evidence>
<organism evidence="1 2">
    <name type="scientific">Colletotrichum truncatum</name>
    <name type="common">Anthracnose fungus</name>
    <name type="synonym">Colletotrichum capsici</name>
    <dbReference type="NCBI Taxonomy" id="5467"/>
    <lineage>
        <taxon>Eukaryota</taxon>
        <taxon>Fungi</taxon>
        <taxon>Dikarya</taxon>
        <taxon>Ascomycota</taxon>
        <taxon>Pezizomycotina</taxon>
        <taxon>Sordariomycetes</taxon>
        <taxon>Hypocreomycetidae</taxon>
        <taxon>Glomerellales</taxon>
        <taxon>Glomerellaceae</taxon>
        <taxon>Colletotrichum</taxon>
        <taxon>Colletotrichum truncatum species complex</taxon>
    </lineage>
</organism>
<sequence length="341" mass="37002">MTPLPEAALQGYQSKTFVYKSTSEGDILLDVLYPKECDGTPQTVVLHYHGGYLVVGDRYAFFPYWLFRACVSRKWIFVTPDYRLMPESTAHSAVEDAADAYEWVLSTLPSQLGNKLGSVLMAGSSAGGYLALTTATLAQTQPSALLLIYGMLDATNSRYTTRGTNIFGRPTIETGDILAKFPPHKDGDSRKKISAYPAPANPETDLRFGLMSALHIDALFLDYMSGIDGLGQAVASGGVEAIPKSERILFPLTFGDLSKVPRTMLLHGRNDSAVPVELSLTAWEKLKAAGVEVLAELPEDAEHGFDARAGDVDVESAEGEKTTAYESLRKAITFFDTVVSV</sequence>
<keyword evidence="2" id="KW-1185">Reference proteome</keyword>
<name>A0ACC3Z7L1_COLTU</name>
<accession>A0ACC3Z7L1</accession>
<protein>
    <submittedName>
        <fullName evidence="1">Uncharacterized protein</fullName>
    </submittedName>
</protein>
<evidence type="ECO:0000313" key="2">
    <source>
        <dbReference type="Proteomes" id="UP000805649"/>
    </source>
</evidence>
<reference evidence="1 2" key="1">
    <citation type="journal article" date="2020" name="Phytopathology">
        <title>Genome Sequence Resources of Colletotrichum truncatum, C. plurivorum, C. musicola, and C. sojae: Four Species Pathogenic to Soybean (Glycine max).</title>
        <authorList>
            <person name="Rogerio F."/>
            <person name="Boufleur T.R."/>
            <person name="Ciampi-Guillardi M."/>
            <person name="Sukno S.A."/>
            <person name="Thon M.R."/>
            <person name="Massola Junior N.S."/>
            <person name="Baroncelli R."/>
        </authorList>
    </citation>
    <scope>NUCLEOTIDE SEQUENCE [LARGE SCALE GENOMIC DNA]</scope>
    <source>
        <strain evidence="1 2">CMES1059</strain>
    </source>
</reference>
<comment type="caution">
    <text evidence="1">The sequence shown here is derived from an EMBL/GenBank/DDBJ whole genome shotgun (WGS) entry which is preliminary data.</text>
</comment>